<dbReference type="GO" id="GO:0016020">
    <property type="term" value="C:membrane"/>
    <property type="evidence" value="ECO:0007669"/>
    <property type="project" value="InterPro"/>
</dbReference>
<keyword evidence="2 4" id="KW-0339">Growth factor</keyword>
<dbReference type="InterPro" id="IPR029034">
    <property type="entry name" value="Cystine-knot_cytokine"/>
</dbReference>
<dbReference type="GO" id="GO:0008083">
    <property type="term" value="F:growth factor activity"/>
    <property type="evidence" value="ECO:0007669"/>
    <property type="project" value="UniProtKB-KW"/>
</dbReference>
<keyword evidence="3" id="KW-0497">Mitogen</keyword>
<dbReference type="PANTHER" id="PTHR11633:SF1">
    <property type="entry name" value="LD28763P"/>
    <property type="match status" value="1"/>
</dbReference>
<feature type="domain" description="Platelet-derived growth factor (PDGF) family profile" evidence="5">
    <location>
        <begin position="61"/>
        <end position="164"/>
    </location>
</feature>
<dbReference type="PANTHER" id="PTHR11633">
    <property type="entry name" value="PLATELET-DERIVED GROWTH FACTOR"/>
    <property type="match status" value="1"/>
</dbReference>
<dbReference type="Proteomes" id="UP000504634">
    <property type="component" value="Unplaced"/>
</dbReference>
<reference evidence="7" key="1">
    <citation type="submission" date="2025-08" db="UniProtKB">
        <authorList>
            <consortium name="RefSeq"/>
        </authorList>
    </citation>
    <scope>IDENTIFICATION</scope>
    <source>
        <strain evidence="7">11010-0011.00</strain>
        <tissue evidence="7">Whole body</tissue>
    </source>
</reference>
<proteinExistence type="inferred from homology"/>
<accession>A0A6J2U654</accession>
<dbReference type="RefSeq" id="XP_030382637.1">
    <property type="nucleotide sequence ID" value="XM_030526777.1"/>
</dbReference>
<evidence type="ECO:0000313" key="6">
    <source>
        <dbReference type="Proteomes" id="UP000504634"/>
    </source>
</evidence>
<dbReference type="GO" id="GO:0051781">
    <property type="term" value="P:positive regulation of cell division"/>
    <property type="evidence" value="ECO:0007669"/>
    <property type="project" value="UniProtKB-KW"/>
</dbReference>
<gene>
    <name evidence="7" type="primary">LOC115630208</name>
</gene>
<dbReference type="PROSITE" id="PS50278">
    <property type="entry name" value="PDGF_2"/>
    <property type="match status" value="1"/>
</dbReference>
<dbReference type="GO" id="GO:0070851">
    <property type="term" value="F:growth factor receptor binding"/>
    <property type="evidence" value="ECO:0007669"/>
    <property type="project" value="TreeGrafter"/>
</dbReference>
<dbReference type="SUPFAM" id="SSF57501">
    <property type="entry name" value="Cystine-knot cytokines"/>
    <property type="match status" value="1"/>
</dbReference>
<dbReference type="AlphaFoldDB" id="A0A6J2U654"/>
<feature type="non-terminal residue" evidence="7">
    <location>
        <position position="1"/>
    </location>
</feature>
<protein>
    <submittedName>
        <fullName evidence="7">Vascular endothelial growth factor A-A</fullName>
    </submittedName>
</protein>
<name>A0A6J2U654_DROLE</name>
<evidence type="ECO:0000256" key="1">
    <source>
        <dbReference type="ARBA" id="ARBA00006686"/>
    </source>
</evidence>
<dbReference type="OrthoDB" id="8878063at2759"/>
<comment type="similarity">
    <text evidence="1 4">Belongs to the PDGF/VEGF growth factor family.</text>
</comment>
<evidence type="ECO:0000259" key="5">
    <source>
        <dbReference type="PROSITE" id="PS50278"/>
    </source>
</evidence>
<dbReference type="Pfam" id="PF00341">
    <property type="entry name" value="PDGF"/>
    <property type="match status" value="1"/>
</dbReference>
<dbReference type="InterPro" id="IPR000072">
    <property type="entry name" value="PDGF/VEGF_dom"/>
</dbReference>
<evidence type="ECO:0000256" key="3">
    <source>
        <dbReference type="ARBA" id="ARBA00023246"/>
    </source>
</evidence>
<dbReference type="CTD" id="32876"/>
<organism evidence="6 7">
    <name type="scientific">Drosophila lebanonensis</name>
    <name type="common">Fruit fly</name>
    <name type="synonym">Scaptodrosophila lebanonensis</name>
    <dbReference type="NCBI Taxonomy" id="7225"/>
    <lineage>
        <taxon>Eukaryota</taxon>
        <taxon>Metazoa</taxon>
        <taxon>Ecdysozoa</taxon>
        <taxon>Arthropoda</taxon>
        <taxon>Hexapoda</taxon>
        <taxon>Insecta</taxon>
        <taxon>Pterygota</taxon>
        <taxon>Neoptera</taxon>
        <taxon>Endopterygota</taxon>
        <taxon>Diptera</taxon>
        <taxon>Brachycera</taxon>
        <taxon>Muscomorpha</taxon>
        <taxon>Ephydroidea</taxon>
        <taxon>Drosophilidae</taxon>
        <taxon>Scaptodrosophila</taxon>
    </lineage>
</organism>
<dbReference type="SMART" id="SM00141">
    <property type="entry name" value="PDGF"/>
    <property type="match status" value="1"/>
</dbReference>
<dbReference type="GeneID" id="115630208"/>
<dbReference type="Gene3D" id="2.10.90.10">
    <property type="entry name" value="Cystine-knot cytokines"/>
    <property type="match status" value="1"/>
</dbReference>
<evidence type="ECO:0000256" key="4">
    <source>
        <dbReference type="RuleBase" id="RU003818"/>
    </source>
</evidence>
<keyword evidence="6" id="KW-1185">Reference proteome</keyword>
<evidence type="ECO:0000256" key="2">
    <source>
        <dbReference type="ARBA" id="ARBA00023030"/>
    </source>
</evidence>
<dbReference type="GO" id="GO:0008284">
    <property type="term" value="P:positive regulation of cell population proliferation"/>
    <property type="evidence" value="ECO:0007669"/>
    <property type="project" value="TreeGrafter"/>
</dbReference>
<evidence type="ECO:0000313" key="7">
    <source>
        <dbReference type="RefSeq" id="XP_030382637.1"/>
    </source>
</evidence>
<sequence length="260" mass="28311">AEVAAAADAAAGCCQGAPAVLSAPATLPSELALELSNVTADYSEADSSGDTSRNSEIFKRSVTRSVRIATPASCSPQPTIVELKPVPEVGEHTAALVTYQPACTRVQRCNGCCGSTLISCQPTQTEILQLRVNKVERTGSSIKRSHAIVEVEQHLACKCDCRIKESDCNAYQLYDKSLCRCQCQNTDARDKCLKQQEQKYWDDANCTCACRYIQNCTTGTYFDETACKCSDSAPTEVFDRKRFIVQAVAVETDNTTIYEV</sequence>
<dbReference type="GO" id="GO:0005615">
    <property type="term" value="C:extracellular space"/>
    <property type="evidence" value="ECO:0007669"/>
    <property type="project" value="TreeGrafter"/>
</dbReference>